<evidence type="ECO:0000256" key="4">
    <source>
        <dbReference type="ARBA" id="ARBA00022559"/>
    </source>
</evidence>
<keyword evidence="13" id="KW-1185">Reference proteome</keyword>
<evidence type="ECO:0000256" key="8">
    <source>
        <dbReference type="ARBA" id="ARBA00032077"/>
    </source>
</evidence>
<evidence type="ECO:0000256" key="9">
    <source>
        <dbReference type="ARBA" id="ARBA00047572"/>
    </source>
</evidence>
<comment type="catalytic activity">
    <reaction evidence="9">
        <text>a hydroperoxide + NADH + H(+) = an alcohol + NAD(+) + H2O</text>
        <dbReference type="Rhea" id="RHEA:62628"/>
        <dbReference type="ChEBI" id="CHEBI:15377"/>
        <dbReference type="ChEBI" id="CHEBI:15378"/>
        <dbReference type="ChEBI" id="CHEBI:30879"/>
        <dbReference type="ChEBI" id="CHEBI:35924"/>
        <dbReference type="ChEBI" id="CHEBI:57540"/>
        <dbReference type="ChEBI" id="CHEBI:57945"/>
        <dbReference type="EC" id="1.11.1.26"/>
    </reaction>
</comment>
<evidence type="ECO:0000256" key="5">
    <source>
        <dbReference type="ARBA" id="ARBA00022862"/>
    </source>
</evidence>
<dbReference type="SUPFAM" id="SSF52833">
    <property type="entry name" value="Thioredoxin-like"/>
    <property type="match status" value="1"/>
</dbReference>
<dbReference type="InterPro" id="IPR024706">
    <property type="entry name" value="Peroxiredoxin_AhpC-typ"/>
</dbReference>
<evidence type="ECO:0000313" key="13">
    <source>
        <dbReference type="Proteomes" id="UP000325004"/>
    </source>
</evidence>
<dbReference type="OrthoDB" id="9812811at2"/>
<sequence length="181" mass="20256">MLGVGSKFPEFNLQSVLGKDQKNTFKEINSSSYNGKWIIFFFWPKDFTFVCPTEISAFSDLQKDFEERNTQVLGASMDSEFVHLAWKKENSEIGRVNFPMLADIGGSLTDELGIKDAKHGVSQRATYIIDPNMVIRHVSVVDLNVGRSPEEILRTLDALQNGGLCPVNWKKGSPTLQPGNE</sequence>
<keyword evidence="4" id="KW-0575">Peroxidase</keyword>
<feature type="active site" description="Cysteine sulfenic acid (-SOH) intermediate; for peroxidase activity" evidence="10">
    <location>
        <position position="51"/>
    </location>
</feature>
<dbReference type="PIRSF" id="PIRSF000239">
    <property type="entry name" value="AHPC"/>
    <property type="match status" value="1"/>
</dbReference>
<organism evidence="12 13">
    <name type="scientific">Candidatus Cytomitobacter primus</name>
    <dbReference type="NCBI Taxonomy" id="2066024"/>
    <lineage>
        <taxon>Bacteria</taxon>
        <taxon>Pseudomonadati</taxon>
        <taxon>Pseudomonadota</taxon>
        <taxon>Alphaproteobacteria</taxon>
        <taxon>Holosporales</taxon>
        <taxon>Holosporaceae</taxon>
        <taxon>Candidatus Cytomitobacter</taxon>
    </lineage>
</organism>
<dbReference type="InterPro" id="IPR036249">
    <property type="entry name" value="Thioredoxin-like_sf"/>
</dbReference>
<keyword evidence="6" id="KW-0560">Oxidoreductase</keyword>
<evidence type="ECO:0000256" key="7">
    <source>
        <dbReference type="ARBA" id="ARBA00023284"/>
    </source>
</evidence>
<evidence type="ECO:0000256" key="2">
    <source>
        <dbReference type="ARBA" id="ARBA00013021"/>
    </source>
</evidence>
<dbReference type="PANTHER" id="PTHR10681">
    <property type="entry name" value="THIOREDOXIN PEROXIDASE"/>
    <property type="match status" value="1"/>
</dbReference>
<keyword evidence="7" id="KW-0676">Redox-active center</keyword>
<dbReference type="GO" id="GO:0033554">
    <property type="term" value="P:cellular response to stress"/>
    <property type="evidence" value="ECO:0007669"/>
    <property type="project" value="TreeGrafter"/>
</dbReference>
<dbReference type="GO" id="GO:0008379">
    <property type="term" value="F:thioredoxin peroxidase activity"/>
    <property type="evidence" value="ECO:0007669"/>
    <property type="project" value="TreeGrafter"/>
</dbReference>
<dbReference type="PROSITE" id="PS51352">
    <property type="entry name" value="THIOREDOXIN_2"/>
    <property type="match status" value="1"/>
</dbReference>
<dbReference type="KEGG" id="cpri:FZC34_01940"/>
<reference evidence="12 13" key="1">
    <citation type="submission" date="2019-08" db="EMBL/GenBank/DDBJ databases">
        <title>Highly reduced genomes of protist endosymbionts show evolutionary convergence.</title>
        <authorList>
            <person name="George E."/>
            <person name="Husnik F."/>
            <person name="Tashyreva D."/>
            <person name="Prokopchuk G."/>
            <person name="Horak A."/>
            <person name="Kwong W.K."/>
            <person name="Lukes J."/>
            <person name="Keeling P.J."/>
        </authorList>
    </citation>
    <scope>NUCLEOTIDE SEQUENCE [LARGE SCALE GENOMIC DNA]</scope>
    <source>
        <strain evidence="12">1604LC</strain>
    </source>
</reference>
<evidence type="ECO:0000259" key="11">
    <source>
        <dbReference type="PROSITE" id="PS51352"/>
    </source>
</evidence>
<dbReference type="AlphaFoldDB" id="A0A5C0UG54"/>
<feature type="domain" description="Thioredoxin" evidence="11">
    <location>
        <begin position="2"/>
        <end position="161"/>
    </location>
</feature>
<gene>
    <name evidence="12" type="ORF">FZC34_01940</name>
</gene>
<dbReference type="GO" id="GO:0045454">
    <property type="term" value="P:cell redox homeostasis"/>
    <property type="evidence" value="ECO:0007669"/>
    <property type="project" value="TreeGrafter"/>
</dbReference>
<dbReference type="RefSeq" id="WP_148971782.1">
    <property type="nucleotide sequence ID" value="NZ_CP043316.1"/>
</dbReference>
<comment type="subunit">
    <text evidence="1">Homodimer; disulfide-linked, upon oxidation. 5 homodimers assemble to form a ring-like decamer.</text>
</comment>
<proteinExistence type="predicted"/>
<evidence type="ECO:0000256" key="1">
    <source>
        <dbReference type="ARBA" id="ARBA00011654"/>
    </source>
</evidence>
<dbReference type="Gene3D" id="3.40.30.10">
    <property type="entry name" value="Glutaredoxin"/>
    <property type="match status" value="1"/>
</dbReference>
<evidence type="ECO:0000313" key="12">
    <source>
        <dbReference type="EMBL" id="QEK38661.1"/>
    </source>
</evidence>
<dbReference type="Pfam" id="PF00578">
    <property type="entry name" value="AhpC-TSA"/>
    <property type="match status" value="1"/>
</dbReference>
<dbReference type="Proteomes" id="UP000325004">
    <property type="component" value="Chromosome"/>
</dbReference>
<dbReference type="GO" id="GO:0042744">
    <property type="term" value="P:hydrogen peroxide catabolic process"/>
    <property type="evidence" value="ECO:0007669"/>
    <property type="project" value="TreeGrafter"/>
</dbReference>
<name>A0A5C0UG54_9PROT</name>
<dbReference type="InterPro" id="IPR000866">
    <property type="entry name" value="AhpC/TSA"/>
</dbReference>
<keyword evidence="5" id="KW-0049">Antioxidant</keyword>
<evidence type="ECO:0000256" key="3">
    <source>
        <dbReference type="ARBA" id="ARBA00017462"/>
    </source>
</evidence>
<protein>
    <recommendedName>
        <fullName evidence="3">Alkyl hydroperoxide reductase C</fullName>
        <ecNumber evidence="2">1.11.1.26</ecNumber>
    </recommendedName>
    <alternativeName>
        <fullName evidence="8">Peroxiredoxin</fullName>
    </alternativeName>
</protein>
<dbReference type="GO" id="GO:0102039">
    <property type="term" value="F:NADH-dependent peroxiredoxin activity"/>
    <property type="evidence" value="ECO:0007669"/>
    <property type="project" value="UniProtKB-EC"/>
</dbReference>
<dbReference type="EMBL" id="CP043316">
    <property type="protein sequence ID" value="QEK38661.1"/>
    <property type="molecule type" value="Genomic_DNA"/>
</dbReference>
<evidence type="ECO:0000256" key="6">
    <source>
        <dbReference type="ARBA" id="ARBA00023002"/>
    </source>
</evidence>
<dbReference type="GO" id="GO:0006979">
    <property type="term" value="P:response to oxidative stress"/>
    <property type="evidence" value="ECO:0007669"/>
    <property type="project" value="TreeGrafter"/>
</dbReference>
<dbReference type="InterPro" id="IPR013766">
    <property type="entry name" value="Thioredoxin_domain"/>
</dbReference>
<dbReference type="EC" id="1.11.1.26" evidence="2"/>
<dbReference type="PANTHER" id="PTHR10681:SF121">
    <property type="entry name" value="ALKYL HYDROPEROXIDE REDUCTASE C"/>
    <property type="match status" value="1"/>
</dbReference>
<evidence type="ECO:0000256" key="10">
    <source>
        <dbReference type="PIRSR" id="PIRSR000239-1"/>
    </source>
</evidence>
<accession>A0A5C0UG54</accession>
<dbReference type="GO" id="GO:0005829">
    <property type="term" value="C:cytosol"/>
    <property type="evidence" value="ECO:0007669"/>
    <property type="project" value="TreeGrafter"/>
</dbReference>
<dbReference type="InterPro" id="IPR050217">
    <property type="entry name" value="Peroxiredoxin"/>
</dbReference>
<dbReference type="CDD" id="cd03015">
    <property type="entry name" value="PRX_Typ2cys"/>
    <property type="match status" value="1"/>
</dbReference>